<comment type="caution">
    <text evidence="2">The sequence shown here is derived from an EMBL/GenBank/DDBJ whole genome shotgun (WGS) entry which is preliminary data.</text>
</comment>
<evidence type="ECO:0000313" key="2">
    <source>
        <dbReference type="EMBL" id="RKG40826.1"/>
    </source>
</evidence>
<feature type="domain" description="DUF7710" evidence="1">
    <location>
        <begin position="6"/>
        <end position="89"/>
    </location>
</feature>
<dbReference type="Pfam" id="PF24819">
    <property type="entry name" value="DUF7710"/>
    <property type="match status" value="1"/>
</dbReference>
<dbReference type="InterPro" id="IPR056127">
    <property type="entry name" value="DUF7710"/>
</dbReference>
<evidence type="ECO:0000313" key="3">
    <source>
        <dbReference type="Proteomes" id="UP000280405"/>
    </source>
</evidence>
<reference evidence="2 3" key="1">
    <citation type="submission" date="2018-09" db="EMBL/GenBank/DDBJ databases">
        <title>The draft genome of Acinetobacter spp. strains.</title>
        <authorList>
            <person name="Qin J."/>
            <person name="Feng Y."/>
            <person name="Zong Z."/>
        </authorList>
    </citation>
    <scope>NUCLEOTIDE SEQUENCE [LARGE SCALE GENOMIC DNA]</scope>
    <source>
        <strain evidence="2 3">WCHAc060115</strain>
    </source>
</reference>
<dbReference type="OrthoDB" id="72025at2"/>
<sequence>MKRTSVFLFQAENATYTSAVFSSYKLAQTWVYENALSGVIMEYPLDISSYDWSVAKNYFKVKSPIDKSPVFIGSFVSAYQLQWRFKHGKFIDKFSSKILKTR</sequence>
<dbReference type="Proteomes" id="UP000280405">
    <property type="component" value="Unassembled WGS sequence"/>
</dbReference>
<keyword evidence="3" id="KW-1185">Reference proteome</keyword>
<dbReference type="EMBL" id="RAXT01000001">
    <property type="protein sequence ID" value="RKG40826.1"/>
    <property type="molecule type" value="Genomic_DNA"/>
</dbReference>
<protein>
    <recommendedName>
        <fullName evidence="1">DUF7710 domain-containing protein</fullName>
    </recommendedName>
</protein>
<evidence type="ECO:0000259" key="1">
    <source>
        <dbReference type="Pfam" id="PF24819"/>
    </source>
</evidence>
<dbReference type="RefSeq" id="WP_120382329.1">
    <property type="nucleotide sequence ID" value="NZ_RAXT01000001.1"/>
</dbReference>
<organism evidence="2 3">
    <name type="scientific">Acinetobacter rongchengensis</name>
    <dbReference type="NCBI Taxonomy" id="2419601"/>
    <lineage>
        <taxon>Bacteria</taxon>
        <taxon>Pseudomonadati</taxon>
        <taxon>Pseudomonadota</taxon>
        <taxon>Gammaproteobacteria</taxon>
        <taxon>Moraxellales</taxon>
        <taxon>Moraxellaceae</taxon>
        <taxon>Acinetobacter</taxon>
    </lineage>
</organism>
<gene>
    <name evidence="2" type="ORF">D7V20_00075</name>
</gene>
<proteinExistence type="predicted"/>
<name>A0A3A8F505_9GAMM</name>
<dbReference type="AlphaFoldDB" id="A0A3A8F505"/>
<accession>A0A3A8F505</accession>